<keyword evidence="2 5" id="KW-0472">Membrane</keyword>
<feature type="region of interest" description="Disordered" evidence="4">
    <location>
        <begin position="720"/>
        <end position="771"/>
    </location>
</feature>
<dbReference type="Proteomes" id="UP000820818">
    <property type="component" value="Linkage Group LG10"/>
</dbReference>
<evidence type="ECO:0000256" key="3">
    <source>
        <dbReference type="ARBA" id="ARBA00023157"/>
    </source>
</evidence>
<protein>
    <recommendedName>
        <fullName evidence="6">Ig-like domain-containing protein</fullName>
    </recommendedName>
</protein>
<comment type="subcellular location">
    <subcellularLocation>
        <location evidence="1">Membrane</location>
        <topology evidence="1">Single-pass membrane protein</topology>
    </subcellularLocation>
</comment>
<feature type="domain" description="Ig-like" evidence="6">
    <location>
        <begin position="358"/>
        <end position="449"/>
    </location>
</feature>
<dbReference type="SUPFAM" id="SSF48726">
    <property type="entry name" value="Immunoglobulin"/>
    <property type="match status" value="4"/>
</dbReference>
<dbReference type="Pfam" id="PF08205">
    <property type="entry name" value="C2-set_2"/>
    <property type="match status" value="1"/>
</dbReference>
<keyword evidence="3" id="KW-1015">Disulfide bond</keyword>
<dbReference type="Gene3D" id="2.60.40.10">
    <property type="entry name" value="Immunoglobulins"/>
    <property type="match status" value="4"/>
</dbReference>
<feature type="compositionally biased region" description="Polar residues" evidence="4">
    <location>
        <begin position="57"/>
        <end position="78"/>
    </location>
</feature>
<gene>
    <name evidence="7" type="ORF">GHT06_021788</name>
</gene>
<organism evidence="7 8">
    <name type="scientific">Daphnia sinensis</name>
    <dbReference type="NCBI Taxonomy" id="1820382"/>
    <lineage>
        <taxon>Eukaryota</taxon>
        <taxon>Metazoa</taxon>
        <taxon>Ecdysozoa</taxon>
        <taxon>Arthropoda</taxon>
        <taxon>Crustacea</taxon>
        <taxon>Branchiopoda</taxon>
        <taxon>Diplostraca</taxon>
        <taxon>Cladocera</taxon>
        <taxon>Anomopoda</taxon>
        <taxon>Daphniidae</taxon>
        <taxon>Daphnia</taxon>
        <taxon>Daphnia similis group</taxon>
    </lineage>
</organism>
<feature type="compositionally biased region" description="Low complexity" evidence="4">
    <location>
        <begin position="950"/>
        <end position="960"/>
    </location>
</feature>
<feature type="domain" description="Ig-like" evidence="6">
    <location>
        <begin position="141"/>
        <end position="257"/>
    </location>
</feature>
<name>A0AAD5KW01_9CRUS</name>
<keyword evidence="5" id="KW-1133">Transmembrane helix</keyword>
<evidence type="ECO:0000256" key="2">
    <source>
        <dbReference type="ARBA" id="ARBA00023136"/>
    </source>
</evidence>
<dbReference type="InterPro" id="IPR036179">
    <property type="entry name" value="Ig-like_dom_sf"/>
</dbReference>
<keyword evidence="8" id="KW-1185">Reference proteome</keyword>
<dbReference type="GO" id="GO:0016020">
    <property type="term" value="C:membrane"/>
    <property type="evidence" value="ECO:0007669"/>
    <property type="project" value="UniProtKB-SubCell"/>
</dbReference>
<dbReference type="PROSITE" id="PS50835">
    <property type="entry name" value="IG_LIKE"/>
    <property type="match status" value="4"/>
</dbReference>
<dbReference type="InterPro" id="IPR007110">
    <property type="entry name" value="Ig-like_dom"/>
</dbReference>
<feature type="domain" description="Ig-like" evidence="6">
    <location>
        <begin position="458"/>
        <end position="550"/>
    </location>
</feature>
<dbReference type="PANTHER" id="PTHR23278">
    <property type="entry name" value="SIDESTEP PROTEIN"/>
    <property type="match status" value="1"/>
</dbReference>
<evidence type="ECO:0000259" key="6">
    <source>
        <dbReference type="PROSITE" id="PS50835"/>
    </source>
</evidence>
<proteinExistence type="predicted"/>
<evidence type="ECO:0000313" key="7">
    <source>
        <dbReference type="EMBL" id="KAI9551455.1"/>
    </source>
</evidence>
<feature type="region of interest" description="Disordered" evidence="4">
    <location>
        <begin position="1009"/>
        <end position="1036"/>
    </location>
</feature>
<evidence type="ECO:0000256" key="5">
    <source>
        <dbReference type="SAM" id="Phobius"/>
    </source>
</evidence>
<reference evidence="7 8" key="1">
    <citation type="submission" date="2022-05" db="EMBL/GenBank/DDBJ databases">
        <title>A multi-omics perspective on studying reproductive biology in Daphnia sinensis.</title>
        <authorList>
            <person name="Jia J."/>
        </authorList>
    </citation>
    <scope>NUCLEOTIDE SEQUENCE [LARGE SCALE GENOMIC DNA]</scope>
    <source>
        <strain evidence="7 8">WSL</strain>
    </source>
</reference>
<feature type="region of interest" description="Disordered" evidence="4">
    <location>
        <begin position="919"/>
        <end position="960"/>
    </location>
</feature>
<dbReference type="PANTHER" id="PTHR23278:SF19">
    <property type="entry name" value="OBSCURIN"/>
    <property type="match status" value="1"/>
</dbReference>
<feature type="domain" description="Ig-like" evidence="6">
    <location>
        <begin position="555"/>
        <end position="635"/>
    </location>
</feature>
<dbReference type="Pfam" id="PF13927">
    <property type="entry name" value="Ig_3"/>
    <property type="match status" value="1"/>
</dbReference>
<dbReference type="InterPro" id="IPR003599">
    <property type="entry name" value="Ig_sub"/>
</dbReference>
<dbReference type="EMBL" id="WJBH02000010">
    <property type="protein sequence ID" value="KAI9551455.1"/>
    <property type="molecule type" value="Genomic_DNA"/>
</dbReference>
<dbReference type="SMART" id="SM00408">
    <property type="entry name" value="IGc2"/>
    <property type="match status" value="2"/>
</dbReference>
<evidence type="ECO:0000256" key="1">
    <source>
        <dbReference type="ARBA" id="ARBA00004167"/>
    </source>
</evidence>
<evidence type="ECO:0000256" key="4">
    <source>
        <dbReference type="SAM" id="MobiDB-lite"/>
    </source>
</evidence>
<comment type="caution">
    <text evidence="7">The sequence shown here is derived from an EMBL/GenBank/DDBJ whole genome shotgun (WGS) entry which is preliminary data.</text>
</comment>
<dbReference type="InterPro" id="IPR013162">
    <property type="entry name" value="CD80_C2-set"/>
</dbReference>
<dbReference type="SMART" id="SM00409">
    <property type="entry name" value="IG"/>
    <property type="match status" value="3"/>
</dbReference>
<feature type="region of interest" description="Disordered" evidence="4">
    <location>
        <begin position="872"/>
        <end position="892"/>
    </location>
</feature>
<feature type="region of interest" description="Disordered" evidence="4">
    <location>
        <begin position="56"/>
        <end position="78"/>
    </location>
</feature>
<dbReference type="InterPro" id="IPR003598">
    <property type="entry name" value="Ig_sub2"/>
</dbReference>
<feature type="compositionally biased region" description="Basic residues" evidence="4">
    <location>
        <begin position="1010"/>
        <end position="1019"/>
    </location>
</feature>
<evidence type="ECO:0000313" key="8">
    <source>
        <dbReference type="Proteomes" id="UP000820818"/>
    </source>
</evidence>
<dbReference type="AlphaFoldDB" id="A0AAD5KW01"/>
<sequence length="1062" mass="115769">MEMDTDSKVKRMLPRQMEVRSRSANVAGHDWQSPRIGWPTPRMAGWHRAIRRDELSSAGQGETAGSVSGGANKTSANPQVKPRSAILRLLHPVTPPLLLALFLLTLMACRPCHGHDPELFDMDDEDGNGAIGTDIVQITGPLQHVVSVVKGKTNLPCDITPPVEDDQASLVLFYKDDASPSIYTYDARDKYASRPRHWSDDNVLGKRAFFSTVVLQNNYSSSGCLMIDNVRESDAGLYRCRVDFKRSPTRNSRVNLTVVDEDHERKGVDVDDIIGPFDEDATLILVCIVTGVTWWQEERMIDRHAEIRHSEQGVARNVLQLERLGRVDLRTKLSCHASNTQLSQPLTKSVEIELNLKPLDVRILSSRQPLSSGKKYELTCQTAGSRPSPTVTWWKDGQLLRRSQETPYDGGNVTLSQLTVQLTPEDDGKKLVCRVENPSLGPASAIEDSWLLDVYYVPRVQLQLGRNLESDHIREGIDVYFDCHVTARPSAVRLVWRHQGNVLQHNVSAGVIISESSLVLQRVARSSAGRYTCHASNAEGEGSSSPFHLHVAHKPVCRPEQKNSYGGAKGLTSEVECHVESKPGATSFRWTFNGTGELVDLTSGYRTTADGSISILRYTPRTEMDFGTLLCWAANPLGIQSQPCVFHFYAAGVPDPPKNCSISNQTLSSFEIDCAEGYDGGIPQHFKMHVFDMKTRTLLANLTSSSPRFALHLGSLSTSQSAGPTAGAEENPKTHSWKSGSSSNNMIAIDETSPTNNNNNNNKTARRHSNGGSGQSGVFFGSIAVIPPVGTLLQVTAVNAHGVSESVFIEATQQAVVGLLPAEMQAAGAAGGGGGFSNFEMTPTLGILVGIVATGVFMMATLIAALRFRQRRSKPNGHHQSTSVIKDKDRDMDSYNGNEYIELGTKDPDVITKDRPGTESMPHIISNPLDLMANGRTSSSTLTLPLRGDSPAGSSSAVRSSQEEVVYAELTLSRHRPTHLAMPTGKLPAGTATDATATADGVVYAQIDHTKRKQQSNKRIRSDAPPPPTNQLSTFQQPSQLVVLPDVSQTVTTGNIRETILM</sequence>
<feature type="transmembrane region" description="Helical" evidence="5">
    <location>
        <begin position="845"/>
        <end position="866"/>
    </location>
</feature>
<feature type="compositionally biased region" description="Polar residues" evidence="4">
    <location>
        <begin position="737"/>
        <end position="746"/>
    </location>
</feature>
<keyword evidence="5" id="KW-0812">Transmembrane</keyword>
<dbReference type="InterPro" id="IPR013783">
    <property type="entry name" value="Ig-like_fold"/>
</dbReference>
<accession>A0AAD5KW01</accession>